<proteinExistence type="predicted"/>
<dbReference type="SMART" id="SM00220">
    <property type="entry name" value="S_TKc"/>
    <property type="match status" value="1"/>
</dbReference>
<evidence type="ECO:0000259" key="8">
    <source>
        <dbReference type="PROSITE" id="PS50011"/>
    </source>
</evidence>
<dbReference type="PROSITE" id="PS00108">
    <property type="entry name" value="PROTEIN_KINASE_ST"/>
    <property type="match status" value="1"/>
</dbReference>
<sequence length="283" mass="30834">MRLIAGRYELHRELGAGGMGAVWLGTDQVLRRSVAIKEVRLAPLDAVGTTRLTAAAFQEARAAAALSHTHIVPVYDVVEHRSRPWIVMLAIEGPTLQQQVQESGPLPVDTVARIGRSLASALDAAHEQGIVHRDVKPANVLLAAHDHPWLTDFGIAQSLAVASSSSCRAAKGSPGYAAPEQVRGEPPGPAVDVFGLGATLYYAVEGDHAFHGEDGWATLMAPEYGTPRKPERAAWLEPILLRMMARRPAERPTLTAVQEALRVRRLAPRRRPGRCCFTRLRRR</sequence>
<dbReference type="PANTHER" id="PTHR43289">
    <property type="entry name" value="MITOGEN-ACTIVATED PROTEIN KINASE KINASE KINASE 20-RELATED"/>
    <property type="match status" value="1"/>
</dbReference>
<dbReference type="SUPFAM" id="SSF56112">
    <property type="entry name" value="Protein kinase-like (PK-like)"/>
    <property type="match status" value="1"/>
</dbReference>
<evidence type="ECO:0000256" key="1">
    <source>
        <dbReference type="ARBA" id="ARBA00012513"/>
    </source>
</evidence>
<dbReference type="EMBL" id="FRCS01000010">
    <property type="protein sequence ID" value="SHN44194.1"/>
    <property type="molecule type" value="Genomic_DNA"/>
</dbReference>
<feature type="binding site" evidence="7">
    <location>
        <position position="37"/>
    </location>
    <ligand>
        <name>ATP</name>
        <dbReference type="ChEBI" id="CHEBI:30616"/>
    </ligand>
</feature>
<name>A0A1M7RDA2_9ACTN</name>
<evidence type="ECO:0000256" key="2">
    <source>
        <dbReference type="ARBA" id="ARBA00022527"/>
    </source>
</evidence>
<dbReference type="CDD" id="cd14014">
    <property type="entry name" value="STKc_PknB_like"/>
    <property type="match status" value="1"/>
</dbReference>
<dbReference type="InterPro" id="IPR000719">
    <property type="entry name" value="Prot_kinase_dom"/>
</dbReference>
<dbReference type="STRING" id="134849.SAMN05443668_110113"/>
<keyword evidence="10" id="KW-1185">Reference proteome</keyword>
<dbReference type="OrthoDB" id="9762169at2"/>
<dbReference type="InterPro" id="IPR011009">
    <property type="entry name" value="Kinase-like_dom_sf"/>
</dbReference>
<keyword evidence="3" id="KW-0808">Transferase</keyword>
<reference evidence="9 10" key="1">
    <citation type="submission" date="2016-11" db="EMBL/GenBank/DDBJ databases">
        <authorList>
            <person name="Jaros S."/>
            <person name="Januszkiewicz K."/>
            <person name="Wedrychowicz H."/>
        </authorList>
    </citation>
    <scope>NUCLEOTIDE SEQUENCE [LARGE SCALE GENOMIC DNA]</scope>
    <source>
        <strain evidence="9 10">DSM 46144</strain>
    </source>
</reference>
<keyword evidence="6 7" id="KW-0067">ATP-binding</keyword>
<accession>A0A1M7RDA2</accession>
<keyword evidence="4 7" id="KW-0547">Nucleotide-binding</keyword>
<evidence type="ECO:0000256" key="3">
    <source>
        <dbReference type="ARBA" id="ARBA00022679"/>
    </source>
</evidence>
<keyword evidence="2" id="KW-0723">Serine/threonine-protein kinase</keyword>
<dbReference type="EC" id="2.7.11.1" evidence="1"/>
<dbReference type="InterPro" id="IPR008271">
    <property type="entry name" value="Ser/Thr_kinase_AS"/>
</dbReference>
<keyword evidence="5 9" id="KW-0418">Kinase</keyword>
<dbReference type="RefSeq" id="WP_073261189.1">
    <property type="nucleotide sequence ID" value="NZ_FRCS01000010.1"/>
</dbReference>
<dbReference type="PROSITE" id="PS00107">
    <property type="entry name" value="PROTEIN_KINASE_ATP"/>
    <property type="match status" value="1"/>
</dbReference>
<dbReference type="InterPro" id="IPR017441">
    <property type="entry name" value="Protein_kinase_ATP_BS"/>
</dbReference>
<dbReference type="Gene3D" id="1.10.510.10">
    <property type="entry name" value="Transferase(Phosphotransferase) domain 1"/>
    <property type="match status" value="1"/>
</dbReference>
<dbReference type="GO" id="GO:0004674">
    <property type="term" value="F:protein serine/threonine kinase activity"/>
    <property type="evidence" value="ECO:0007669"/>
    <property type="project" value="UniProtKB-KW"/>
</dbReference>
<organism evidence="9 10">
    <name type="scientific">Cryptosporangium aurantiacum</name>
    <dbReference type="NCBI Taxonomy" id="134849"/>
    <lineage>
        <taxon>Bacteria</taxon>
        <taxon>Bacillati</taxon>
        <taxon>Actinomycetota</taxon>
        <taxon>Actinomycetes</taxon>
        <taxon>Cryptosporangiales</taxon>
        <taxon>Cryptosporangiaceae</taxon>
        <taxon>Cryptosporangium</taxon>
    </lineage>
</organism>
<dbReference type="Pfam" id="PF00069">
    <property type="entry name" value="Pkinase"/>
    <property type="match status" value="1"/>
</dbReference>
<evidence type="ECO:0000313" key="10">
    <source>
        <dbReference type="Proteomes" id="UP000184440"/>
    </source>
</evidence>
<protein>
    <recommendedName>
        <fullName evidence="1">non-specific serine/threonine protein kinase</fullName>
        <ecNumber evidence="1">2.7.11.1</ecNumber>
    </recommendedName>
</protein>
<dbReference type="PANTHER" id="PTHR43289:SF6">
    <property type="entry name" value="SERINE_THREONINE-PROTEIN KINASE NEKL-3"/>
    <property type="match status" value="1"/>
</dbReference>
<dbReference type="PROSITE" id="PS50011">
    <property type="entry name" value="PROTEIN_KINASE_DOM"/>
    <property type="match status" value="1"/>
</dbReference>
<dbReference type="Proteomes" id="UP000184440">
    <property type="component" value="Unassembled WGS sequence"/>
</dbReference>
<feature type="domain" description="Protein kinase" evidence="8">
    <location>
        <begin position="8"/>
        <end position="261"/>
    </location>
</feature>
<dbReference type="AlphaFoldDB" id="A0A1M7RDA2"/>
<evidence type="ECO:0000256" key="6">
    <source>
        <dbReference type="ARBA" id="ARBA00022840"/>
    </source>
</evidence>
<evidence type="ECO:0000256" key="4">
    <source>
        <dbReference type="ARBA" id="ARBA00022741"/>
    </source>
</evidence>
<evidence type="ECO:0000313" key="9">
    <source>
        <dbReference type="EMBL" id="SHN44194.1"/>
    </source>
</evidence>
<evidence type="ECO:0000256" key="7">
    <source>
        <dbReference type="PROSITE-ProRule" id="PRU10141"/>
    </source>
</evidence>
<dbReference type="Gene3D" id="3.30.200.20">
    <property type="entry name" value="Phosphorylase Kinase, domain 1"/>
    <property type="match status" value="1"/>
</dbReference>
<dbReference type="GO" id="GO:0005524">
    <property type="term" value="F:ATP binding"/>
    <property type="evidence" value="ECO:0007669"/>
    <property type="project" value="UniProtKB-UniRule"/>
</dbReference>
<evidence type="ECO:0000256" key="5">
    <source>
        <dbReference type="ARBA" id="ARBA00022777"/>
    </source>
</evidence>
<gene>
    <name evidence="9" type="ORF">SAMN05443668_110113</name>
</gene>